<gene>
    <name evidence="11" type="ORF">C7383_12086</name>
</gene>
<evidence type="ECO:0000256" key="5">
    <source>
        <dbReference type="ARBA" id="ARBA00022692"/>
    </source>
</evidence>
<evidence type="ECO:0000313" key="11">
    <source>
        <dbReference type="EMBL" id="PWJ72279.1"/>
    </source>
</evidence>
<feature type="transmembrane region" description="Helical" evidence="9">
    <location>
        <begin position="103"/>
        <end position="124"/>
    </location>
</feature>
<evidence type="ECO:0000256" key="1">
    <source>
        <dbReference type="ARBA" id="ARBA00004651"/>
    </source>
</evidence>
<organism evidence="11 12">
    <name type="scientific">Murimonas intestini</name>
    <dbReference type="NCBI Taxonomy" id="1337051"/>
    <lineage>
        <taxon>Bacteria</taxon>
        <taxon>Bacillati</taxon>
        <taxon>Bacillota</taxon>
        <taxon>Clostridia</taxon>
        <taxon>Lachnospirales</taxon>
        <taxon>Lachnospiraceae</taxon>
        <taxon>Murimonas</taxon>
    </lineage>
</organism>
<keyword evidence="12" id="KW-1185">Reference proteome</keyword>
<evidence type="ECO:0000256" key="9">
    <source>
        <dbReference type="SAM" id="Phobius"/>
    </source>
</evidence>
<comment type="similarity">
    <text evidence="8">Belongs to the NhaC Na(+)/H(+) (TC 2.A.35) antiporter family.</text>
</comment>
<keyword evidence="6 9" id="KW-1133">Transmembrane helix</keyword>
<dbReference type="PANTHER" id="PTHR33451:SF5">
    <property type="entry name" value="NA+_H+ ANTIPORTER"/>
    <property type="match status" value="1"/>
</dbReference>
<feature type="transmembrane region" description="Helical" evidence="9">
    <location>
        <begin position="229"/>
        <end position="248"/>
    </location>
</feature>
<reference evidence="11 12" key="1">
    <citation type="submission" date="2018-05" db="EMBL/GenBank/DDBJ databases">
        <authorList>
            <person name="Goeker M."/>
            <person name="Huntemann M."/>
            <person name="Clum A."/>
            <person name="Pillay M."/>
            <person name="Palaniappan K."/>
            <person name="Varghese N."/>
            <person name="Mikhailova N."/>
            <person name="Stamatis D."/>
            <person name="Reddy T."/>
            <person name="Daum C."/>
            <person name="Shapiro N."/>
            <person name="Ivanova N."/>
            <person name="Kyrpides N."/>
            <person name="Woyke T."/>
        </authorList>
    </citation>
    <scope>NUCLEOTIDE SEQUENCE [LARGE SCALE GENOMIC DNA]</scope>
    <source>
        <strain evidence="11 12">DSM 26524</strain>
    </source>
</reference>
<dbReference type="AlphaFoldDB" id="A0AB73SY24"/>
<dbReference type="Pfam" id="PF03553">
    <property type="entry name" value="Na_H_antiporter"/>
    <property type="match status" value="2"/>
</dbReference>
<feature type="transmembrane region" description="Helical" evidence="9">
    <location>
        <begin position="323"/>
        <end position="346"/>
    </location>
</feature>
<sequence length="429" mass="44562">MEKGKLSALLPIGVFLAAFLGISFISGDFRSMPAIVGFLMALLCAFLQNRKMSFEEKISVVAKGVGEDNIVTMCLIFLAAGGFSGAVTAAGGMESTVNFSLSVLPSGVAVAGLMLIACFISLSMGTSMGTIGALAPIAVGISQKTGFSAALCIGAVVCGAMFGDNLSMISDTTIAAVKTQGCEMKDKFKANFLIVLPAAVVSLIIFLIITRNTSYTVTGELPYELIKILPYLLVLLGALAGINVFIVLTGGTVLSLIIGAATGTIPVTGIFNAVGDGVKGMYDITVISLVVACIVAIVRHNGGIAYILSFIKGRIKGKRGAELGIAVLALLVDMTTANNTVAIVIAGPIAKEISTEYGISPKRSASLLDIFAAAAQGMIPYGAQLLLAAEATGCAPFEIMPYLFYPFLMAVSAILFIVFRKKDSREEMI</sequence>
<feature type="domain" description="Na+/H+ antiporter NhaC-like C-terminal" evidence="10">
    <location>
        <begin position="12"/>
        <end position="207"/>
    </location>
</feature>
<evidence type="ECO:0000256" key="8">
    <source>
        <dbReference type="ARBA" id="ARBA00038435"/>
    </source>
</evidence>
<dbReference type="GO" id="GO:0005886">
    <property type="term" value="C:plasma membrane"/>
    <property type="evidence" value="ECO:0007669"/>
    <property type="project" value="UniProtKB-SubCell"/>
</dbReference>
<feature type="transmembrane region" description="Helical" evidence="9">
    <location>
        <begin position="7"/>
        <end position="25"/>
    </location>
</feature>
<feature type="transmembrane region" description="Helical" evidence="9">
    <location>
        <begin position="399"/>
        <end position="419"/>
    </location>
</feature>
<feature type="transmembrane region" description="Helical" evidence="9">
    <location>
        <begin position="254"/>
        <end position="274"/>
    </location>
</feature>
<feature type="transmembrane region" description="Helical" evidence="9">
    <location>
        <begin position="190"/>
        <end position="209"/>
    </location>
</feature>
<dbReference type="EMBL" id="QGGY01000020">
    <property type="protein sequence ID" value="PWJ72279.1"/>
    <property type="molecule type" value="Genomic_DNA"/>
</dbReference>
<evidence type="ECO:0000256" key="4">
    <source>
        <dbReference type="ARBA" id="ARBA00022475"/>
    </source>
</evidence>
<evidence type="ECO:0000256" key="7">
    <source>
        <dbReference type="ARBA" id="ARBA00023136"/>
    </source>
</evidence>
<evidence type="ECO:0000313" key="12">
    <source>
        <dbReference type="Proteomes" id="UP000245412"/>
    </source>
</evidence>
<accession>A0AB73SY24</accession>
<comment type="caution">
    <text evidence="11">The sequence shown here is derived from an EMBL/GenBank/DDBJ whole genome shotgun (WGS) entry which is preliminary data.</text>
</comment>
<evidence type="ECO:0000256" key="6">
    <source>
        <dbReference type="ARBA" id="ARBA00022989"/>
    </source>
</evidence>
<keyword evidence="5 9" id="KW-0812">Transmembrane</keyword>
<feature type="domain" description="Na+/H+ antiporter NhaC-like C-terminal" evidence="10">
    <location>
        <begin position="226"/>
        <end position="419"/>
    </location>
</feature>
<dbReference type="InterPro" id="IPR018461">
    <property type="entry name" value="Na/H_Antiport_NhaC-like_C"/>
</dbReference>
<feature type="transmembrane region" description="Helical" evidence="9">
    <location>
        <begin position="70"/>
        <end position="91"/>
    </location>
</feature>
<keyword evidence="2" id="KW-0813">Transport</keyword>
<protein>
    <submittedName>
        <fullName evidence="11">Methionine transporter (NhaC family)</fullName>
    </submittedName>
</protein>
<evidence type="ECO:0000256" key="3">
    <source>
        <dbReference type="ARBA" id="ARBA00022449"/>
    </source>
</evidence>
<dbReference type="RefSeq" id="WP_109748657.1">
    <property type="nucleotide sequence ID" value="NZ_JANKBI010000021.1"/>
</dbReference>
<keyword evidence="3" id="KW-0050">Antiport</keyword>
<dbReference type="Proteomes" id="UP000245412">
    <property type="component" value="Unassembled WGS sequence"/>
</dbReference>
<feature type="transmembrane region" description="Helical" evidence="9">
    <location>
        <begin position="286"/>
        <end position="311"/>
    </location>
</feature>
<feature type="transmembrane region" description="Helical" evidence="9">
    <location>
        <begin position="31"/>
        <end position="49"/>
    </location>
</feature>
<evidence type="ECO:0000259" key="10">
    <source>
        <dbReference type="Pfam" id="PF03553"/>
    </source>
</evidence>
<dbReference type="PANTHER" id="PTHR33451">
    <property type="entry name" value="MALATE-2H(+)/NA(+)-LACTATE ANTIPORTER"/>
    <property type="match status" value="1"/>
</dbReference>
<name>A0AB73SY24_9FIRM</name>
<comment type="subcellular location">
    <subcellularLocation>
        <location evidence="1">Cell membrane</location>
        <topology evidence="1">Multi-pass membrane protein</topology>
    </subcellularLocation>
</comment>
<proteinExistence type="inferred from homology"/>
<evidence type="ECO:0000256" key="2">
    <source>
        <dbReference type="ARBA" id="ARBA00022448"/>
    </source>
</evidence>
<keyword evidence="7 9" id="KW-0472">Membrane</keyword>
<keyword evidence="4" id="KW-1003">Cell membrane</keyword>
<dbReference type="GO" id="GO:0015297">
    <property type="term" value="F:antiporter activity"/>
    <property type="evidence" value="ECO:0007669"/>
    <property type="project" value="UniProtKB-KW"/>
</dbReference>
<dbReference type="InterPro" id="IPR052180">
    <property type="entry name" value="NhaC_Na-H+_Antiporter"/>
</dbReference>